<sequence>MQYKTPGAYILQTDAERRPALERLRDTINQNIPQGFQETIQYNMISWVIPLSRYPQGYHCTPHTPLPFLSIAVQKHYLAMYHSGLFMDPGLYDWFVGEYQKLGYKHKINMGKSCVRFKYLDEIPYDLIGELMSRISVDQFIARYEAGRSIR</sequence>
<gene>
    <name evidence="2" type="ORF">DC28_13405</name>
</gene>
<evidence type="ECO:0000313" key="2">
    <source>
        <dbReference type="EMBL" id="KGE70934.1"/>
    </source>
</evidence>
<dbReference type="OrthoDB" id="9813231at2"/>
<dbReference type="SUPFAM" id="SSF159888">
    <property type="entry name" value="YdhG-like"/>
    <property type="match status" value="1"/>
</dbReference>
<reference evidence="2 3" key="1">
    <citation type="submission" date="2014-05" db="EMBL/GenBank/DDBJ databases">
        <title>De novo Genome Sequence of Spirocheata sp.</title>
        <authorList>
            <person name="Shivani Y."/>
            <person name="Subhash Y."/>
            <person name="Tushar L."/>
            <person name="Sasikala C."/>
            <person name="Ramana C.V."/>
        </authorList>
    </citation>
    <scope>NUCLEOTIDE SEQUENCE [LARGE SCALE GENOMIC DNA]</scope>
    <source>
        <strain evidence="2 3">JC230</strain>
    </source>
</reference>
<feature type="domain" description="YdhG-like" evidence="1">
    <location>
        <begin position="17"/>
        <end position="133"/>
    </location>
</feature>
<comment type="caution">
    <text evidence="2">The sequence shown here is derived from an EMBL/GenBank/DDBJ whole genome shotgun (WGS) entry which is preliminary data.</text>
</comment>
<dbReference type="eggNOG" id="COG5646">
    <property type="taxonomic scope" value="Bacteria"/>
</dbReference>
<protein>
    <recommendedName>
        <fullName evidence="1">YdhG-like domain-containing protein</fullName>
    </recommendedName>
</protein>
<dbReference type="Proteomes" id="UP000029692">
    <property type="component" value="Unassembled WGS sequence"/>
</dbReference>
<dbReference type="Pfam" id="PF08818">
    <property type="entry name" value="DUF1801"/>
    <property type="match status" value="1"/>
</dbReference>
<name>A0A098QTA4_9SPIO</name>
<dbReference type="EMBL" id="JNUP01000071">
    <property type="protein sequence ID" value="KGE70934.1"/>
    <property type="molecule type" value="Genomic_DNA"/>
</dbReference>
<dbReference type="RefSeq" id="WP_037549525.1">
    <property type="nucleotide sequence ID" value="NZ_JNUP01000071.1"/>
</dbReference>
<dbReference type="Gene3D" id="3.90.1150.200">
    <property type="match status" value="1"/>
</dbReference>
<proteinExistence type="predicted"/>
<accession>A0A098QTA4</accession>
<dbReference type="InterPro" id="IPR014922">
    <property type="entry name" value="YdhG-like"/>
</dbReference>
<dbReference type="AlphaFoldDB" id="A0A098QTA4"/>
<organism evidence="2 3">
    <name type="scientific">Spirochaeta lutea</name>
    <dbReference type="NCBI Taxonomy" id="1480694"/>
    <lineage>
        <taxon>Bacteria</taxon>
        <taxon>Pseudomonadati</taxon>
        <taxon>Spirochaetota</taxon>
        <taxon>Spirochaetia</taxon>
        <taxon>Spirochaetales</taxon>
        <taxon>Spirochaetaceae</taxon>
        <taxon>Spirochaeta</taxon>
    </lineage>
</organism>
<keyword evidence="3" id="KW-1185">Reference proteome</keyword>
<evidence type="ECO:0000259" key="1">
    <source>
        <dbReference type="Pfam" id="PF08818"/>
    </source>
</evidence>
<evidence type="ECO:0000313" key="3">
    <source>
        <dbReference type="Proteomes" id="UP000029692"/>
    </source>
</evidence>